<dbReference type="PANTHER" id="PTHR33371">
    <property type="entry name" value="INTERMEMBRANE PHOSPHOLIPID TRANSPORT SYSTEM BINDING PROTEIN MLAD-RELATED"/>
    <property type="match status" value="1"/>
</dbReference>
<organism evidence="3 4">
    <name type="scientific">Prosthecobacter debontii</name>
    <dbReference type="NCBI Taxonomy" id="48467"/>
    <lineage>
        <taxon>Bacteria</taxon>
        <taxon>Pseudomonadati</taxon>
        <taxon>Verrucomicrobiota</taxon>
        <taxon>Verrucomicrobiia</taxon>
        <taxon>Verrucomicrobiales</taxon>
        <taxon>Verrucomicrobiaceae</taxon>
        <taxon>Prosthecobacter</taxon>
    </lineage>
</organism>
<feature type="coiled-coil region" evidence="1">
    <location>
        <begin position="191"/>
        <end position="250"/>
    </location>
</feature>
<dbReference type="RefSeq" id="WP_078815948.1">
    <property type="nucleotide sequence ID" value="NZ_FUYE01000025.1"/>
</dbReference>
<dbReference type="Proteomes" id="UP000190774">
    <property type="component" value="Unassembled WGS sequence"/>
</dbReference>
<accession>A0A1T4Z2C6</accession>
<reference evidence="4" key="1">
    <citation type="submission" date="2017-02" db="EMBL/GenBank/DDBJ databases">
        <authorList>
            <person name="Varghese N."/>
            <person name="Submissions S."/>
        </authorList>
    </citation>
    <scope>NUCLEOTIDE SEQUENCE [LARGE SCALE GENOMIC DNA]</scope>
    <source>
        <strain evidence="4">ATCC 700200</strain>
    </source>
</reference>
<dbReference type="Pfam" id="PF02470">
    <property type="entry name" value="MlaD"/>
    <property type="match status" value="1"/>
</dbReference>
<keyword evidence="4" id="KW-1185">Reference proteome</keyword>
<dbReference type="OrthoDB" id="9806984at2"/>
<gene>
    <name evidence="3" type="ORF">SAMN02745166_04833</name>
</gene>
<evidence type="ECO:0000256" key="1">
    <source>
        <dbReference type="SAM" id="Coils"/>
    </source>
</evidence>
<dbReference type="EMBL" id="FUYE01000025">
    <property type="protein sequence ID" value="SKB07978.1"/>
    <property type="molecule type" value="Genomic_DNA"/>
</dbReference>
<feature type="coiled-coil region" evidence="1">
    <location>
        <begin position="297"/>
        <end position="324"/>
    </location>
</feature>
<dbReference type="AlphaFoldDB" id="A0A1T4Z2C6"/>
<dbReference type="PANTHER" id="PTHR33371:SF4">
    <property type="entry name" value="INTERMEMBRANE PHOSPHOLIPID TRANSPORT SYSTEM BINDING PROTEIN MLAD"/>
    <property type="match status" value="1"/>
</dbReference>
<evidence type="ECO:0000259" key="2">
    <source>
        <dbReference type="Pfam" id="PF02470"/>
    </source>
</evidence>
<sequence length="336" mass="36296">MSQKANPTLIGAFTLFGLLIAAIAAVLFGAGKYFERTHRILLHFDKSAVGLQVGSDVRFGGVRIGTVSSIHVLVDTEQNRKIIPVVVELAEKQINTIGSTSGLSIDFSTREGVKRAVDRGLRAGMKQQSLLTGLLYIEFDIVPDQPGFVYDGRTVADYPTVPTIATEIDELIAGVADGLKKINSLDLEGIAKDLRGVLESAQKQIDDLDLKAISDNVTAATADIRAITSNEHLQNAIKHLDESLVEWKQLAAKANAGIDPLIADFSKVADQATASLEEIQQVGKELSSVTNPRGPVLMRLQAVLQETERAARAITELANDLKRNPNALLMGKEHKD</sequence>
<dbReference type="InterPro" id="IPR052336">
    <property type="entry name" value="MlaD_Phospholipid_Transporter"/>
</dbReference>
<protein>
    <submittedName>
        <fullName evidence="3">Paraquat-inducible protein B</fullName>
    </submittedName>
</protein>
<feature type="domain" description="Mce/MlaD" evidence="2">
    <location>
        <begin position="39"/>
        <end position="140"/>
    </location>
</feature>
<evidence type="ECO:0000313" key="3">
    <source>
        <dbReference type="EMBL" id="SKB07978.1"/>
    </source>
</evidence>
<dbReference type="STRING" id="48467.SAMN02745166_04833"/>
<keyword evidence="1" id="KW-0175">Coiled coil</keyword>
<dbReference type="InterPro" id="IPR003399">
    <property type="entry name" value="Mce/MlaD"/>
</dbReference>
<proteinExistence type="predicted"/>
<name>A0A1T4Z2C6_9BACT</name>
<evidence type="ECO:0000313" key="4">
    <source>
        <dbReference type="Proteomes" id="UP000190774"/>
    </source>
</evidence>